<dbReference type="PANTHER" id="PTHR23168">
    <property type="entry name" value="MITOTIC SPINDLE ASSEMBLY CHECKPOINT PROTEIN MAD1 MITOTIC ARREST DEFICIENT-LIKE PROTEIN 1"/>
    <property type="match status" value="1"/>
</dbReference>
<keyword evidence="5" id="KW-0498">Mitosis</keyword>
<keyword evidence="8" id="KW-0175">Coiled coil</keyword>
<gene>
    <name evidence="10" type="ORF">J3D65DRAFT_660841</name>
</gene>
<evidence type="ECO:0000256" key="5">
    <source>
        <dbReference type="ARBA" id="ARBA00022776"/>
    </source>
</evidence>
<dbReference type="Proteomes" id="UP001360953">
    <property type="component" value="Unassembled WGS sequence"/>
</dbReference>
<reference evidence="10 11" key="1">
    <citation type="submission" date="2024-04" db="EMBL/GenBank/DDBJ databases">
        <title>Phyllosticta paracitricarpa is synonymous to the EU quarantine fungus P. citricarpa based on phylogenomic analyses.</title>
        <authorList>
            <consortium name="Lawrence Berkeley National Laboratory"/>
            <person name="Van ingen-buijs V.A."/>
            <person name="Van westerhoven A.C."/>
            <person name="Haridas S."/>
            <person name="Skiadas P."/>
            <person name="Martin F."/>
            <person name="Groenewald J.Z."/>
            <person name="Crous P.W."/>
            <person name="Seidl M.F."/>
        </authorList>
    </citation>
    <scope>NUCLEOTIDE SEQUENCE [LARGE SCALE GENOMIC DNA]</scope>
    <source>
        <strain evidence="10 11">CPC 17464</strain>
    </source>
</reference>
<evidence type="ECO:0000256" key="1">
    <source>
        <dbReference type="ARBA" id="ARBA00004123"/>
    </source>
</evidence>
<feature type="compositionally biased region" description="Polar residues" evidence="9">
    <location>
        <begin position="1"/>
        <end position="16"/>
    </location>
</feature>
<feature type="compositionally biased region" description="Basic and acidic residues" evidence="9">
    <location>
        <begin position="82"/>
        <end position="95"/>
    </location>
</feature>
<evidence type="ECO:0000256" key="4">
    <source>
        <dbReference type="ARBA" id="ARBA00022618"/>
    </source>
</evidence>
<evidence type="ECO:0000313" key="11">
    <source>
        <dbReference type="Proteomes" id="UP001360953"/>
    </source>
</evidence>
<evidence type="ECO:0000313" key="10">
    <source>
        <dbReference type="EMBL" id="KAK7532906.1"/>
    </source>
</evidence>
<evidence type="ECO:0000256" key="7">
    <source>
        <dbReference type="ARBA" id="ARBA00023306"/>
    </source>
</evidence>
<feature type="region of interest" description="Disordered" evidence="9">
    <location>
        <begin position="463"/>
        <end position="488"/>
    </location>
</feature>
<evidence type="ECO:0000256" key="3">
    <source>
        <dbReference type="ARBA" id="ARBA00022019"/>
    </source>
</evidence>
<keyword evidence="11" id="KW-1185">Reference proteome</keyword>
<dbReference type="PANTHER" id="PTHR23168:SF0">
    <property type="entry name" value="MITOTIC SPINDLE ASSEMBLY CHECKPOINT PROTEIN MAD1"/>
    <property type="match status" value="1"/>
</dbReference>
<evidence type="ECO:0000256" key="8">
    <source>
        <dbReference type="SAM" id="Coils"/>
    </source>
</evidence>
<dbReference type="InterPro" id="IPR008672">
    <property type="entry name" value="Mad1"/>
</dbReference>
<sequence>MAAGRNLNQPSFNFFTGETDDDRPAPAPSFRDTLRQSVARPPVADAGNEELRAQINTLQYELESLKQEREMTNLNHQAELRDAQNKADAEYKRAQAAESASKAATSKHDALVRELHDTQARVSNEKLELERKVRTLQEKASSLQEDADEAQNELMSMERQSKHRYNELETRYNTLQQSFDDLRSELTAQTNALQAAQQKLSKREAEVGEMESELIRLKAQAGDSDTLAVLKRELSEQVAHIRRLEGINREQAAELKQFRKTLKSVEVVEEEKRSLESKVRMMEDLRRELSEAHLKRQLLEDEKKEWAAYLESQSSTEGELQFESPADLARAYVRERLETASLTERLGAVQPELTVKEETIKTLEDEKAKLKEELEKAKAGGGAADTKARLRLERQLNLASKEVEFLREQLKMVDAEESEFRPETFDAVKINRIRELEDLVTSHRAEITTLNADLKALEELARKGGHDVSAGDKRSRDESDDERIGELRRKNRKLQDELHKLSTDKKALETELKAQSKQLSSLKTSARTRVLELRSNPTADAEALKLATVRTLREENKALLAQLEGQLAAADDNVPLATLNAARDEIAELRRTLASREKSTLRYKQIYAAKALEFKEAVASILGWELEFMPNGRVRCTSLYYPGNSNSSGNSPGAKNSIVFDGENGTMKVSGGPQSVFANEIRGQIEFWVEQRKEIPCFLAQLTLDFWEATTRAG</sequence>
<dbReference type="EMBL" id="JBBPEH010000010">
    <property type="protein sequence ID" value="KAK7532906.1"/>
    <property type="molecule type" value="Genomic_DNA"/>
</dbReference>
<feature type="region of interest" description="Disordered" evidence="9">
    <location>
        <begin position="1"/>
        <end position="49"/>
    </location>
</feature>
<dbReference type="Gene3D" id="6.10.250.90">
    <property type="match status" value="1"/>
</dbReference>
<comment type="subcellular location">
    <subcellularLocation>
        <location evidence="1">Nucleus</location>
    </subcellularLocation>
</comment>
<dbReference type="SUPFAM" id="SSF75704">
    <property type="entry name" value="Mitotic arrest deficient-like 1, Mad1"/>
    <property type="match status" value="1"/>
</dbReference>
<dbReference type="GeneID" id="92035489"/>
<keyword evidence="4" id="KW-0132">Cell division</keyword>
<organism evidence="10 11">
    <name type="scientific">Phyllosticta citribraziliensis</name>
    <dbReference type="NCBI Taxonomy" id="989973"/>
    <lineage>
        <taxon>Eukaryota</taxon>
        <taxon>Fungi</taxon>
        <taxon>Dikarya</taxon>
        <taxon>Ascomycota</taxon>
        <taxon>Pezizomycotina</taxon>
        <taxon>Dothideomycetes</taxon>
        <taxon>Dothideomycetes incertae sedis</taxon>
        <taxon>Botryosphaeriales</taxon>
        <taxon>Phyllostictaceae</taxon>
        <taxon>Phyllosticta</taxon>
    </lineage>
</organism>
<evidence type="ECO:0000256" key="6">
    <source>
        <dbReference type="ARBA" id="ARBA00023242"/>
    </source>
</evidence>
<protein>
    <recommendedName>
        <fullName evidence="3">Spindle assembly checkpoint component MAD1</fullName>
    </recommendedName>
</protein>
<dbReference type="Gene3D" id="3.30.457.60">
    <property type="match status" value="1"/>
</dbReference>
<feature type="coiled-coil region" evidence="8">
    <location>
        <begin position="549"/>
        <end position="599"/>
    </location>
</feature>
<evidence type="ECO:0000256" key="9">
    <source>
        <dbReference type="SAM" id="MobiDB-lite"/>
    </source>
</evidence>
<dbReference type="RefSeq" id="XP_066652299.1">
    <property type="nucleotide sequence ID" value="XM_066802583.1"/>
</dbReference>
<feature type="region of interest" description="Disordered" evidence="9">
    <location>
        <begin position="82"/>
        <end position="106"/>
    </location>
</feature>
<name>A0ABR1LEH9_9PEZI</name>
<comment type="similarity">
    <text evidence="2">Belongs to the MAD1 family.</text>
</comment>
<proteinExistence type="inferred from homology"/>
<dbReference type="Pfam" id="PF05557">
    <property type="entry name" value="MAD"/>
    <property type="match status" value="1"/>
</dbReference>
<comment type="caution">
    <text evidence="10">The sequence shown here is derived from an EMBL/GenBank/DDBJ whole genome shotgun (WGS) entry which is preliminary data.</text>
</comment>
<keyword evidence="6" id="KW-0539">Nucleus</keyword>
<feature type="coiled-coil region" evidence="8">
    <location>
        <begin position="353"/>
        <end position="460"/>
    </location>
</feature>
<keyword evidence="7" id="KW-0131">Cell cycle</keyword>
<accession>A0ABR1LEH9</accession>
<evidence type="ECO:0000256" key="2">
    <source>
        <dbReference type="ARBA" id="ARBA00008029"/>
    </source>
</evidence>